<sequence length="186" mass="21386">MAKYPIPPDALLLLKDKELDLDGLKGQNRNQKLKESLLLKFDDDPEEIIEDEDIIIPLETGTELHKKKNYQDAWKCFKQNAELEAADENNHSESQCRYAVSLLGDLNKEGNEDIKDKNRKEIIRYFELAAENQSKPNVDAMYYLGDIYVNGKLKVHKNKERGVNYLRLAANSNHERANALLKKLSA</sequence>
<dbReference type="Pfam" id="PF08238">
    <property type="entry name" value="Sel1"/>
    <property type="match status" value="2"/>
</dbReference>
<evidence type="ECO:0000313" key="1">
    <source>
        <dbReference type="EMBL" id="RIB18816.1"/>
    </source>
</evidence>
<proteinExistence type="predicted"/>
<gene>
    <name evidence="1" type="ORF">C2G38_2183571</name>
</gene>
<dbReference type="AlphaFoldDB" id="A0A397VHN1"/>
<dbReference type="SMART" id="SM00671">
    <property type="entry name" value="SEL1"/>
    <property type="match status" value="2"/>
</dbReference>
<keyword evidence="2" id="KW-1185">Reference proteome</keyword>
<dbReference type="OrthoDB" id="10481073at2759"/>
<organism evidence="1 2">
    <name type="scientific">Gigaspora rosea</name>
    <dbReference type="NCBI Taxonomy" id="44941"/>
    <lineage>
        <taxon>Eukaryota</taxon>
        <taxon>Fungi</taxon>
        <taxon>Fungi incertae sedis</taxon>
        <taxon>Mucoromycota</taxon>
        <taxon>Glomeromycotina</taxon>
        <taxon>Glomeromycetes</taxon>
        <taxon>Diversisporales</taxon>
        <taxon>Gigasporaceae</taxon>
        <taxon>Gigaspora</taxon>
    </lineage>
</organism>
<dbReference type="EMBL" id="QKWP01000515">
    <property type="protein sequence ID" value="RIB18816.1"/>
    <property type="molecule type" value="Genomic_DNA"/>
</dbReference>
<dbReference type="InterPro" id="IPR011990">
    <property type="entry name" value="TPR-like_helical_dom_sf"/>
</dbReference>
<dbReference type="PANTHER" id="PTHR43628">
    <property type="entry name" value="ACTIVATOR OF C KINASE PROTEIN 1-RELATED"/>
    <property type="match status" value="1"/>
</dbReference>
<dbReference type="PANTHER" id="PTHR43628:SF1">
    <property type="entry name" value="CHITIN SYNTHASE REGULATORY FACTOR 2-RELATED"/>
    <property type="match status" value="1"/>
</dbReference>
<dbReference type="InterPro" id="IPR052945">
    <property type="entry name" value="Mitotic_Regulator"/>
</dbReference>
<reference evidence="1 2" key="1">
    <citation type="submission" date="2018-06" db="EMBL/GenBank/DDBJ databases">
        <title>Comparative genomics reveals the genomic features of Rhizophagus irregularis, R. cerebriforme, R. diaphanum and Gigaspora rosea, and their symbiotic lifestyle signature.</title>
        <authorList>
            <person name="Morin E."/>
            <person name="San Clemente H."/>
            <person name="Chen E.C.H."/>
            <person name="De La Providencia I."/>
            <person name="Hainaut M."/>
            <person name="Kuo A."/>
            <person name="Kohler A."/>
            <person name="Murat C."/>
            <person name="Tang N."/>
            <person name="Roy S."/>
            <person name="Loubradou J."/>
            <person name="Henrissat B."/>
            <person name="Grigoriev I.V."/>
            <person name="Corradi N."/>
            <person name="Roux C."/>
            <person name="Martin F.M."/>
        </authorList>
    </citation>
    <scope>NUCLEOTIDE SEQUENCE [LARGE SCALE GENOMIC DNA]</scope>
    <source>
        <strain evidence="1 2">DAOM 194757</strain>
    </source>
</reference>
<dbReference type="Proteomes" id="UP000266673">
    <property type="component" value="Unassembled WGS sequence"/>
</dbReference>
<comment type="caution">
    <text evidence="1">The sequence shown here is derived from an EMBL/GenBank/DDBJ whole genome shotgun (WGS) entry which is preliminary data.</text>
</comment>
<dbReference type="STRING" id="44941.A0A397VHN1"/>
<dbReference type="Gene3D" id="1.25.40.10">
    <property type="entry name" value="Tetratricopeptide repeat domain"/>
    <property type="match status" value="1"/>
</dbReference>
<dbReference type="InterPro" id="IPR006597">
    <property type="entry name" value="Sel1-like"/>
</dbReference>
<accession>A0A397VHN1</accession>
<evidence type="ECO:0008006" key="3">
    <source>
        <dbReference type="Google" id="ProtNLM"/>
    </source>
</evidence>
<dbReference type="SUPFAM" id="SSF81901">
    <property type="entry name" value="HCP-like"/>
    <property type="match status" value="1"/>
</dbReference>
<evidence type="ECO:0000313" key="2">
    <source>
        <dbReference type="Proteomes" id="UP000266673"/>
    </source>
</evidence>
<name>A0A397VHN1_9GLOM</name>
<protein>
    <recommendedName>
        <fullName evidence="3">HCP-like protein</fullName>
    </recommendedName>
</protein>